<keyword evidence="6 9" id="KW-0479">Metal-binding</keyword>
<dbReference type="SUPFAM" id="SSF48239">
    <property type="entry name" value="Terpenoid cyclases/Protein prenyltransferases"/>
    <property type="match status" value="1"/>
</dbReference>
<evidence type="ECO:0000256" key="5">
    <source>
        <dbReference type="ARBA" id="ARBA00022679"/>
    </source>
</evidence>
<evidence type="ECO:0000259" key="10">
    <source>
        <dbReference type="Pfam" id="PF00432"/>
    </source>
</evidence>
<evidence type="ECO:0000256" key="4">
    <source>
        <dbReference type="ARBA" id="ARBA00022602"/>
    </source>
</evidence>
<sequence>MAPDTTDDDRDKKIAKLQFLIGLTNLQTSQQSKSKSKSKSKPKLDRFDSILEMLETSKPQIPQVEQETYPSRTINAQLQVEKNVIGIYENFLEKGSNNIPEIETLKHVQYVRFYLQNPLPVEMLGYDSLHTWTIYWLLNARCTLGGYDKISKVEKDAIIDKVFSFWMDETDAIGGFSGSDGEYQLPHIASSYAALLSLVIIIDDDNYKRIKKNLDVEKIHQWLLSLKQPDGSFFMHTNGETDVRAMYCALVIINLLGIKDEKLTENCIEWLVSCQNYEGGFGGDLMDEAHGGYAFCGLNALLLLIDTPKQLYDLIDVDSLISWMVKRQYGMEGGFSGRTNKLVDGCYSTWVGALSPLLEVVTGTEELINREKLQNYILCCCQDPGKFGGFKDKPTMRCDFYHTNYVSCGLSFCNSFHFIDEDIMKEDGLAFSFKAAKLDDDCPLGLVDPVFTVPIGAPLRFKKYMKRE</sequence>
<reference evidence="11" key="1">
    <citation type="submission" date="2023-04" db="EMBL/GenBank/DDBJ databases">
        <title>Ambrosiozyma monospora NBRC 1965.</title>
        <authorList>
            <person name="Ichikawa N."/>
            <person name="Sato H."/>
            <person name="Tonouchi N."/>
        </authorList>
    </citation>
    <scope>NUCLEOTIDE SEQUENCE</scope>
    <source>
        <strain evidence="11">NBRC 1965</strain>
    </source>
</reference>
<dbReference type="InterPro" id="IPR008930">
    <property type="entry name" value="Terpenoid_cyclase/PrenylTrfase"/>
</dbReference>
<keyword evidence="7" id="KW-0677">Repeat</keyword>
<keyword evidence="12" id="KW-1185">Reference proteome</keyword>
<gene>
    <name evidence="11" type="ORF">Amon01_000278500</name>
</gene>
<proteinExistence type="inferred from homology"/>
<name>A0A9W6YVR9_AMBMO</name>
<dbReference type="PANTHER" id="PTHR11774:SF6">
    <property type="entry name" value="PROTEIN FARNESYLTRANSFERASE SUBUNIT BETA"/>
    <property type="match status" value="1"/>
</dbReference>
<comment type="catalytic activity">
    <reaction evidence="9">
        <text>L-cysteinyl-[protein] + (2E,6E)-farnesyl diphosphate = S-(2E,6E)-farnesyl-L-cysteinyl-[protein] + diphosphate</text>
        <dbReference type="Rhea" id="RHEA:13345"/>
        <dbReference type="Rhea" id="RHEA-COMP:10131"/>
        <dbReference type="Rhea" id="RHEA-COMP:11535"/>
        <dbReference type="ChEBI" id="CHEBI:29950"/>
        <dbReference type="ChEBI" id="CHEBI:33019"/>
        <dbReference type="ChEBI" id="CHEBI:86019"/>
        <dbReference type="ChEBI" id="CHEBI:175763"/>
    </reaction>
</comment>
<dbReference type="InterPro" id="IPR026872">
    <property type="entry name" value="FTB"/>
</dbReference>
<evidence type="ECO:0000256" key="7">
    <source>
        <dbReference type="ARBA" id="ARBA00022737"/>
    </source>
</evidence>
<dbReference type="GO" id="GO:0005965">
    <property type="term" value="C:protein farnesyltransferase complex"/>
    <property type="evidence" value="ECO:0007669"/>
    <property type="project" value="UniProtKB-UniRule"/>
</dbReference>
<comment type="cofactor">
    <cofactor evidence="9">
        <name>Zn(2+)</name>
        <dbReference type="ChEBI" id="CHEBI:29105"/>
    </cofactor>
    <text evidence="9">Binds 1 zinc ion per subunit.</text>
</comment>
<evidence type="ECO:0000256" key="2">
    <source>
        <dbReference type="ARBA" id="ARBA00012702"/>
    </source>
</evidence>
<evidence type="ECO:0000256" key="8">
    <source>
        <dbReference type="ARBA" id="ARBA00022833"/>
    </source>
</evidence>
<dbReference type="Proteomes" id="UP001165063">
    <property type="component" value="Unassembled WGS sequence"/>
</dbReference>
<evidence type="ECO:0000313" key="12">
    <source>
        <dbReference type="Proteomes" id="UP001165063"/>
    </source>
</evidence>
<dbReference type="GO" id="GO:0097354">
    <property type="term" value="P:prenylation"/>
    <property type="evidence" value="ECO:0007669"/>
    <property type="project" value="UniProtKB-UniRule"/>
</dbReference>
<comment type="caution">
    <text evidence="11">The sequence shown here is derived from an EMBL/GenBank/DDBJ whole genome shotgun (WGS) entry which is preliminary data.</text>
</comment>
<comment type="function">
    <text evidence="9">Catalyzes the transfer of a farnesyl moiety from farnesyl diphosphate to a cysteine at the fourth position from the C-terminus of several proteins. The beta subunit is responsible for peptide-binding.</text>
</comment>
<evidence type="ECO:0000256" key="6">
    <source>
        <dbReference type="ARBA" id="ARBA00022723"/>
    </source>
</evidence>
<dbReference type="CDD" id="cd02893">
    <property type="entry name" value="FTase"/>
    <property type="match status" value="1"/>
</dbReference>
<dbReference type="EMBL" id="BSXU01001068">
    <property type="protein sequence ID" value="GMG23392.1"/>
    <property type="molecule type" value="Genomic_DNA"/>
</dbReference>
<dbReference type="Gene3D" id="1.50.10.20">
    <property type="match status" value="1"/>
</dbReference>
<comment type="subunit">
    <text evidence="9">Heterodimer of an alpha and a beta subunit.</text>
</comment>
<dbReference type="AlphaFoldDB" id="A0A9W6YVR9"/>
<dbReference type="EC" id="2.5.1.58" evidence="2 9"/>
<evidence type="ECO:0000256" key="1">
    <source>
        <dbReference type="ARBA" id="ARBA00010497"/>
    </source>
</evidence>
<dbReference type="Pfam" id="PF00432">
    <property type="entry name" value="Prenyltrans"/>
    <property type="match status" value="1"/>
</dbReference>
<dbReference type="OrthoDB" id="10261146at2759"/>
<keyword evidence="4 9" id="KW-0637">Prenyltransferase</keyword>
<keyword evidence="8 9" id="KW-0862">Zinc</keyword>
<accession>A0A9W6YVR9</accession>
<evidence type="ECO:0000256" key="3">
    <source>
        <dbReference type="ARBA" id="ARBA00015798"/>
    </source>
</evidence>
<dbReference type="GO" id="GO:0004660">
    <property type="term" value="F:protein farnesyltransferase activity"/>
    <property type="evidence" value="ECO:0007669"/>
    <property type="project" value="UniProtKB-UniRule"/>
</dbReference>
<organism evidence="11 12">
    <name type="scientific">Ambrosiozyma monospora</name>
    <name type="common">Yeast</name>
    <name type="synonym">Endomycopsis monosporus</name>
    <dbReference type="NCBI Taxonomy" id="43982"/>
    <lineage>
        <taxon>Eukaryota</taxon>
        <taxon>Fungi</taxon>
        <taxon>Dikarya</taxon>
        <taxon>Ascomycota</taxon>
        <taxon>Saccharomycotina</taxon>
        <taxon>Pichiomycetes</taxon>
        <taxon>Pichiales</taxon>
        <taxon>Pichiaceae</taxon>
        <taxon>Ambrosiozyma</taxon>
    </lineage>
</organism>
<protein>
    <recommendedName>
        <fullName evidence="3 9">Protein farnesyltransferase subunit beta</fullName>
        <shortName evidence="9">FTase-beta</shortName>
        <ecNumber evidence="2 9">2.5.1.58</ecNumber>
    </recommendedName>
</protein>
<dbReference type="GO" id="GO:0008270">
    <property type="term" value="F:zinc ion binding"/>
    <property type="evidence" value="ECO:0007669"/>
    <property type="project" value="UniProtKB-UniRule"/>
</dbReference>
<evidence type="ECO:0000256" key="9">
    <source>
        <dbReference type="RuleBase" id="RU365056"/>
    </source>
</evidence>
<feature type="domain" description="Prenyltransferase alpha-alpha toroid" evidence="10">
    <location>
        <begin position="105"/>
        <end position="416"/>
    </location>
</feature>
<comment type="similarity">
    <text evidence="1 9">Belongs to the protein prenyltransferase subunit beta family.</text>
</comment>
<evidence type="ECO:0000313" key="11">
    <source>
        <dbReference type="EMBL" id="GMG23392.1"/>
    </source>
</evidence>
<keyword evidence="5 9" id="KW-0808">Transferase</keyword>
<dbReference type="InterPro" id="IPR001330">
    <property type="entry name" value="Prenyltrans"/>
</dbReference>
<dbReference type="PANTHER" id="PTHR11774">
    <property type="entry name" value="GERANYLGERANYL TRANSFERASE TYPE BETA SUBUNIT"/>
    <property type="match status" value="1"/>
</dbReference>
<dbReference type="InterPro" id="IPR045089">
    <property type="entry name" value="PGGT1B-like"/>
</dbReference>